<comment type="subcellular location">
    <subcellularLocation>
        <location evidence="1">Cell membrane</location>
        <topology evidence="1">Multi-pass membrane protein</topology>
    </subcellularLocation>
</comment>
<dbReference type="PANTHER" id="PTHR43531:SF16">
    <property type="entry name" value="METHYL-ACCEPTING CHEMOTAXIS PROTEIN II"/>
    <property type="match status" value="1"/>
</dbReference>
<dbReference type="CDD" id="cd06225">
    <property type="entry name" value="HAMP"/>
    <property type="match status" value="1"/>
</dbReference>
<dbReference type="GO" id="GO:0006935">
    <property type="term" value="P:chemotaxis"/>
    <property type="evidence" value="ECO:0007669"/>
    <property type="project" value="UniProtKB-KW"/>
</dbReference>
<feature type="domain" description="Methyl-accepting transducer" evidence="11">
    <location>
        <begin position="351"/>
        <end position="580"/>
    </location>
</feature>
<evidence type="ECO:0000256" key="10">
    <source>
        <dbReference type="SAM" id="Phobius"/>
    </source>
</evidence>
<dbReference type="EMBL" id="VYKJ01000015">
    <property type="protein sequence ID" value="KAA8996176.1"/>
    <property type="molecule type" value="Genomic_DNA"/>
</dbReference>
<dbReference type="GO" id="GO:0004888">
    <property type="term" value="F:transmembrane signaling receptor activity"/>
    <property type="evidence" value="ECO:0007669"/>
    <property type="project" value="TreeGrafter"/>
</dbReference>
<dbReference type="Proteomes" id="UP000335415">
    <property type="component" value="Unassembled WGS sequence"/>
</dbReference>
<dbReference type="CDD" id="cd12913">
    <property type="entry name" value="PDC1_MCP_like"/>
    <property type="match status" value="1"/>
</dbReference>
<dbReference type="FunFam" id="1.10.287.950:FF:000001">
    <property type="entry name" value="Methyl-accepting chemotaxis sensory transducer"/>
    <property type="match status" value="1"/>
</dbReference>
<keyword evidence="7 9" id="KW-0807">Transducer</keyword>
<dbReference type="InterPro" id="IPR051310">
    <property type="entry name" value="MCP_chemotaxis"/>
</dbReference>
<keyword evidence="3" id="KW-0145">Chemotaxis</keyword>
<dbReference type="SUPFAM" id="SSF103190">
    <property type="entry name" value="Sensory domain-like"/>
    <property type="match status" value="1"/>
</dbReference>
<dbReference type="SMART" id="SM00304">
    <property type="entry name" value="HAMP"/>
    <property type="match status" value="1"/>
</dbReference>
<evidence type="ECO:0000256" key="7">
    <source>
        <dbReference type="ARBA" id="ARBA00023224"/>
    </source>
</evidence>
<dbReference type="Pfam" id="PF02743">
    <property type="entry name" value="dCache_1"/>
    <property type="match status" value="1"/>
</dbReference>
<accession>A0A5J5FU34</accession>
<dbReference type="PANTHER" id="PTHR43531">
    <property type="entry name" value="PROTEIN ICFG"/>
    <property type="match status" value="1"/>
</dbReference>
<evidence type="ECO:0000256" key="3">
    <source>
        <dbReference type="ARBA" id="ARBA00022500"/>
    </source>
</evidence>
<dbReference type="Gene3D" id="1.10.287.950">
    <property type="entry name" value="Methyl-accepting chemotaxis protein"/>
    <property type="match status" value="1"/>
</dbReference>
<dbReference type="GO" id="GO:0005886">
    <property type="term" value="C:plasma membrane"/>
    <property type="evidence" value="ECO:0007669"/>
    <property type="project" value="UniProtKB-SubCell"/>
</dbReference>
<dbReference type="PROSITE" id="PS50111">
    <property type="entry name" value="CHEMOTAXIS_TRANSDUC_2"/>
    <property type="match status" value="1"/>
</dbReference>
<keyword evidence="14" id="KW-1185">Reference proteome</keyword>
<dbReference type="CDD" id="cd12912">
    <property type="entry name" value="PDC2_MCP_like"/>
    <property type="match status" value="1"/>
</dbReference>
<dbReference type="CDD" id="cd11386">
    <property type="entry name" value="MCP_signal"/>
    <property type="match status" value="1"/>
</dbReference>
<dbReference type="SUPFAM" id="SSF58104">
    <property type="entry name" value="Methyl-accepting chemotaxis protein (MCP) signaling domain"/>
    <property type="match status" value="1"/>
</dbReference>
<evidence type="ECO:0000256" key="1">
    <source>
        <dbReference type="ARBA" id="ARBA00004651"/>
    </source>
</evidence>
<evidence type="ECO:0000259" key="11">
    <source>
        <dbReference type="PROSITE" id="PS50111"/>
    </source>
</evidence>
<comment type="similarity">
    <text evidence="8">Belongs to the methyl-accepting chemotaxis (MCP) protein family.</text>
</comment>
<dbReference type="InterPro" id="IPR029151">
    <property type="entry name" value="Sensor-like_sf"/>
</dbReference>
<dbReference type="PROSITE" id="PS50885">
    <property type="entry name" value="HAMP"/>
    <property type="match status" value="1"/>
</dbReference>
<evidence type="ECO:0000313" key="13">
    <source>
        <dbReference type="EMBL" id="KAA8996176.1"/>
    </source>
</evidence>
<proteinExistence type="inferred from homology"/>
<keyword evidence="5 10" id="KW-1133">Transmembrane helix</keyword>
<gene>
    <name evidence="13" type="ORF">FJU30_22710</name>
</gene>
<evidence type="ECO:0000256" key="6">
    <source>
        <dbReference type="ARBA" id="ARBA00023136"/>
    </source>
</evidence>
<protein>
    <submittedName>
        <fullName evidence="13">HAMP domain-containing protein</fullName>
    </submittedName>
</protein>
<sequence length="595" mass="62742">MLRSTRSRILAVCTAIVVCSLAINTWLNYRVASKHNEQSINSTLYSLAGSHSTAIGDWVATRIKMMESLYGVALSENPLPVFEQLEKAGGFINVYAGYATGASVFSQSEGIPEGYNPTVRPWYQEAVKAGKPLVTAPYIDAITKKLVVSFIAPVVVANSTPAVVGSDVTMESVIDNVKSIQPTPSSFGMLVDSTGLIIAHPDEALTLKSLSDIDAGLQPASVFAASDPVPMTVNGQVKRVHAQAVPGTDWYVLVALDEKEATTGMRSLLYTSLSSMLIIAIIASLIVGVMISATLKRLLQVRDVMDAISNGTDDLTQRLPDEGYDEVAQIARSFNHFVEKLTTVMLQIRDTGASLQVAADEIASGNHDLSSRTESAASSIQQTAAALEQISATVTQAAGSAQQVSNRALVLAKDAEQGGKVVEEVITTMEDIVTASGKIGNIISVIDGIAFQTNILALNAAVEAARAGEQGRGFAVVADEVRGLAQRSAQAAKEIKVLIESTIASVDSGSVQVRQANETMTGIVSGVSQVTTVMAEISHAADEQMRGINEINQAMSQLDSMVQQNAALVQESASASSGLLSQAAELNSAVGHFRM</sequence>
<dbReference type="InterPro" id="IPR033479">
    <property type="entry name" value="dCache_1"/>
</dbReference>
<evidence type="ECO:0000259" key="12">
    <source>
        <dbReference type="PROSITE" id="PS50885"/>
    </source>
</evidence>
<comment type="caution">
    <text evidence="13">The sequence shown here is derived from an EMBL/GenBank/DDBJ whole genome shotgun (WGS) entry which is preliminary data.</text>
</comment>
<dbReference type="RefSeq" id="WP_150437255.1">
    <property type="nucleotide sequence ID" value="NZ_VYKJ01000015.1"/>
</dbReference>
<dbReference type="Pfam" id="PF00015">
    <property type="entry name" value="MCPsignal"/>
    <property type="match status" value="1"/>
</dbReference>
<keyword evidence="6 10" id="KW-0472">Membrane</keyword>
<dbReference type="Gene3D" id="3.30.450.20">
    <property type="entry name" value="PAS domain"/>
    <property type="match status" value="2"/>
</dbReference>
<keyword evidence="4 10" id="KW-0812">Transmembrane</keyword>
<dbReference type="AlphaFoldDB" id="A0A5J5FU34"/>
<dbReference type="InterPro" id="IPR004089">
    <property type="entry name" value="MCPsignal_dom"/>
</dbReference>
<evidence type="ECO:0000313" key="14">
    <source>
        <dbReference type="Proteomes" id="UP000335415"/>
    </source>
</evidence>
<dbReference type="GO" id="GO:0007165">
    <property type="term" value="P:signal transduction"/>
    <property type="evidence" value="ECO:0007669"/>
    <property type="project" value="UniProtKB-KW"/>
</dbReference>
<name>A0A5J5FU34_9GAMM</name>
<evidence type="ECO:0000256" key="2">
    <source>
        <dbReference type="ARBA" id="ARBA00022475"/>
    </source>
</evidence>
<feature type="domain" description="HAMP" evidence="12">
    <location>
        <begin position="292"/>
        <end position="346"/>
    </location>
</feature>
<evidence type="ECO:0000256" key="9">
    <source>
        <dbReference type="PROSITE-ProRule" id="PRU00284"/>
    </source>
</evidence>
<evidence type="ECO:0000256" key="5">
    <source>
        <dbReference type="ARBA" id="ARBA00022989"/>
    </source>
</evidence>
<evidence type="ECO:0000256" key="4">
    <source>
        <dbReference type="ARBA" id="ARBA00022692"/>
    </source>
</evidence>
<dbReference type="InterPro" id="IPR003660">
    <property type="entry name" value="HAMP_dom"/>
</dbReference>
<dbReference type="Pfam" id="PF00672">
    <property type="entry name" value="HAMP"/>
    <property type="match status" value="1"/>
</dbReference>
<feature type="transmembrane region" description="Helical" evidence="10">
    <location>
        <begin position="268"/>
        <end position="295"/>
    </location>
</feature>
<dbReference type="SMART" id="SM00283">
    <property type="entry name" value="MA"/>
    <property type="match status" value="1"/>
</dbReference>
<keyword evidence="2" id="KW-1003">Cell membrane</keyword>
<organism evidence="13 14">
    <name type="scientific">Affinibrenneria salicis</name>
    <dbReference type="NCBI Taxonomy" id="2590031"/>
    <lineage>
        <taxon>Bacteria</taxon>
        <taxon>Pseudomonadati</taxon>
        <taxon>Pseudomonadota</taxon>
        <taxon>Gammaproteobacteria</taxon>
        <taxon>Enterobacterales</taxon>
        <taxon>Pectobacteriaceae</taxon>
        <taxon>Affinibrenneria</taxon>
    </lineage>
</organism>
<reference evidence="13 14" key="1">
    <citation type="submission" date="2019-09" db="EMBL/GenBank/DDBJ databases">
        <authorList>
            <person name="Li Y."/>
        </authorList>
    </citation>
    <scope>NUCLEOTIDE SEQUENCE [LARGE SCALE GENOMIC DNA]</scope>
    <source>
        <strain evidence="13 14">L3-3HA</strain>
    </source>
</reference>
<dbReference type="OrthoDB" id="2489132at2"/>
<evidence type="ECO:0000256" key="8">
    <source>
        <dbReference type="ARBA" id="ARBA00029447"/>
    </source>
</evidence>